<accession>A0A377J006</accession>
<sequence>MLSALLRSGEIKDYTPLGQDGMAVYTVASQLRDAIKFKRGRSFAEYLAIPQRNEQGDKIDWYVPFDSTRADGQYMIIPWTSATEDERETARAELKVFERTALELGKELIQSPTSKGDQLLFARLLCGGNPEDITDPENLKALRFPNPEHVYLVNDRPVITFWGFLEKHAAAHGNPFLSLQAAEPKPVAPSIPVAPAVAAPIEPVIEKKHPCRVFWWVLPLLLGLLLLLAWWFKDLWWPKEDTVVKNEPVTVSEPKEQKAKKPKKPKEKEVRKLNEVFYRYLNGRWVDHNGVSVTDSSILNNLNTAPVVGEGNVSGDVNSLLPTTDDIKVDALNNNKAGDINADENKMAGNAPQPPVDPLAENKADIKADQNNGNPNANLNTADSKNNPTASGDAKNIPANNNATSPTSGNAKPLQIPTASTQNGNVDFLNGRWNAGAGIQDKTTGKPLRLSYAFSDGVGQVQVQRGDGVQCTGDVSAKMQGNGLNIANKGVAKCSDGSTYQLPEVICKPGATSVADCQGGYGSGQGFPMTMKSN</sequence>
<evidence type="ECO:0000313" key="4">
    <source>
        <dbReference type="Proteomes" id="UP000255264"/>
    </source>
</evidence>
<feature type="compositionally biased region" description="Low complexity" evidence="1">
    <location>
        <begin position="371"/>
        <end position="380"/>
    </location>
</feature>
<keyword evidence="2" id="KW-1133">Transmembrane helix</keyword>
<dbReference type="InterPro" id="IPR047774">
    <property type="entry name" value="SrfA-like"/>
</dbReference>
<feature type="compositionally biased region" description="Polar residues" evidence="1">
    <location>
        <begin position="398"/>
        <end position="410"/>
    </location>
</feature>
<feature type="region of interest" description="Disordered" evidence="1">
    <location>
        <begin position="338"/>
        <end position="419"/>
    </location>
</feature>
<evidence type="ECO:0008006" key="5">
    <source>
        <dbReference type="Google" id="ProtNLM"/>
    </source>
</evidence>
<keyword evidence="2" id="KW-0472">Membrane</keyword>
<keyword evidence="4" id="KW-1185">Reference proteome</keyword>
<keyword evidence="2" id="KW-0812">Transmembrane</keyword>
<proteinExistence type="predicted"/>
<evidence type="ECO:0000313" key="3">
    <source>
        <dbReference type="EMBL" id="STO93844.1"/>
    </source>
</evidence>
<evidence type="ECO:0000256" key="2">
    <source>
        <dbReference type="SAM" id="Phobius"/>
    </source>
</evidence>
<reference evidence="3 4" key="1">
    <citation type="submission" date="2018-06" db="EMBL/GenBank/DDBJ databases">
        <authorList>
            <consortium name="Pathogen Informatics"/>
            <person name="Doyle S."/>
        </authorList>
    </citation>
    <scope>NUCLEOTIDE SEQUENCE [LARGE SCALE GENOMIC DNA]</scope>
    <source>
        <strain evidence="3 4">NCTC13335</strain>
    </source>
</reference>
<dbReference type="OrthoDB" id="5448848at2"/>
<name>A0A377J006_9PAST</name>
<feature type="region of interest" description="Disordered" evidence="1">
    <location>
        <begin position="247"/>
        <end position="267"/>
    </location>
</feature>
<dbReference type="NCBIfam" id="NF040486">
    <property type="entry name" value="SrfA_fam"/>
    <property type="match status" value="1"/>
</dbReference>
<gene>
    <name evidence="3" type="ORF">NCTC13335_01759</name>
</gene>
<feature type="transmembrane region" description="Helical" evidence="2">
    <location>
        <begin position="213"/>
        <end position="232"/>
    </location>
</feature>
<protein>
    <recommendedName>
        <fullName evidence="5">Virulence factor</fullName>
    </recommendedName>
</protein>
<dbReference type="RefSeq" id="WP_115003443.1">
    <property type="nucleotide sequence ID" value="NZ_UGHS01000004.1"/>
</dbReference>
<dbReference type="Proteomes" id="UP000255264">
    <property type="component" value="Unassembled WGS sequence"/>
</dbReference>
<dbReference type="EMBL" id="UGHS01000004">
    <property type="protein sequence ID" value="STO93844.1"/>
    <property type="molecule type" value="Genomic_DNA"/>
</dbReference>
<evidence type="ECO:0000256" key="1">
    <source>
        <dbReference type="SAM" id="MobiDB-lite"/>
    </source>
</evidence>
<organism evidence="3 4">
    <name type="scientific">Haemophilus pittmaniae</name>
    <dbReference type="NCBI Taxonomy" id="249188"/>
    <lineage>
        <taxon>Bacteria</taxon>
        <taxon>Pseudomonadati</taxon>
        <taxon>Pseudomonadota</taxon>
        <taxon>Gammaproteobacteria</taxon>
        <taxon>Pasteurellales</taxon>
        <taxon>Pasteurellaceae</taxon>
        <taxon>Haemophilus</taxon>
    </lineage>
</organism>
<dbReference type="AlphaFoldDB" id="A0A377J006"/>
<feature type="compositionally biased region" description="Polar residues" evidence="1">
    <location>
        <begin position="381"/>
        <end position="390"/>
    </location>
</feature>